<dbReference type="InterPro" id="IPR051533">
    <property type="entry name" value="WaaL-like"/>
</dbReference>
<feature type="transmembrane region" description="Helical" evidence="6">
    <location>
        <begin position="124"/>
        <end position="140"/>
    </location>
</feature>
<evidence type="ECO:0000256" key="6">
    <source>
        <dbReference type="SAM" id="Phobius"/>
    </source>
</evidence>
<dbReference type="OrthoDB" id="1118146at2"/>
<name>A0A3A1TVB5_9MICO</name>
<feature type="transmembrane region" description="Helical" evidence="6">
    <location>
        <begin position="332"/>
        <end position="354"/>
    </location>
</feature>
<comment type="caution">
    <text evidence="8">The sequence shown here is derived from an EMBL/GenBank/DDBJ whole genome shotgun (WGS) entry which is preliminary data.</text>
</comment>
<feature type="transmembrane region" description="Helical" evidence="6">
    <location>
        <begin position="249"/>
        <end position="267"/>
    </location>
</feature>
<dbReference type="PANTHER" id="PTHR37422:SF13">
    <property type="entry name" value="LIPOPOLYSACCHARIDE BIOSYNTHESIS PROTEIN PA4999-RELATED"/>
    <property type="match status" value="1"/>
</dbReference>
<feature type="domain" description="O-antigen ligase-related" evidence="7">
    <location>
        <begin position="220"/>
        <end position="348"/>
    </location>
</feature>
<accession>A0A3A1TVB5</accession>
<keyword evidence="8" id="KW-0436">Ligase</keyword>
<evidence type="ECO:0000256" key="2">
    <source>
        <dbReference type="ARBA" id="ARBA00022692"/>
    </source>
</evidence>
<dbReference type="GO" id="GO:0016020">
    <property type="term" value="C:membrane"/>
    <property type="evidence" value="ECO:0007669"/>
    <property type="project" value="UniProtKB-SubCell"/>
</dbReference>
<keyword evidence="4 6" id="KW-0472">Membrane</keyword>
<keyword evidence="3 6" id="KW-1133">Transmembrane helix</keyword>
<sequence>MILLAAGVAVAFALWAVIAAPVWVVRCREAGGHWALAGIVYLSGPVNAVIQLTYPGGTPGGFSLLLARGNTIAAWTLGVVALLSAFRTPRRGQGLLLGAVVAFYGALLLSCVIGYQPAPPPEEYFITPLLVLPFVLHGGYEWRWLVTVLRRALRAIVVLSLASIPLLPSIAYDPECCRELFGIERIQGITGHPNTLAILACFAVILELRGGRLIWLVPELAAMLVAQSTTSWVALALGLLVIAGRLGRTARAVAITVGLCAVVFAVTDRQLVNDFFPPEFWTFTGRTTIWQAALAGFFLSPFTGYGPNLLDAQYRAEYLGVFDAAGQAHNQIVQTLGGTGLIGMACLVAVLVGLVRGASRAAAATAGLSVALLVAFGARLLSETPLNPQGSTATLLLLLALFGITSAGSSPVVRSTDGIGGEPGIRERRTDRAQEVTA</sequence>
<gene>
    <name evidence="8" type="ORF">D1781_17260</name>
</gene>
<feature type="transmembrane region" description="Helical" evidence="6">
    <location>
        <begin position="95"/>
        <end position="118"/>
    </location>
</feature>
<dbReference type="RefSeq" id="WP_119483770.1">
    <property type="nucleotide sequence ID" value="NZ_QXTG01000004.1"/>
</dbReference>
<evidence type="ECO:0000256" key="1">
    <source>
        <dbReference type="ARBA" id="ARBA00004141"/>
    </source>
</evidence>
<feature type="transmembrane region" description="Helical" evidence="6">
    <location>
        <begin position="393"/>
        <end position="413"/>
    </location>
</feature>
<evidence type="ECO:0000256" key="3">
    <source>
        <dbReference type="ARBA" id="ARBA00022989"/>
    </source>
</evidence>
<dbReference type="AlphaFoldDB" id="A0A3A1TVB5"/>
<evidence type="ECO:0000313" key="9">
    <source>
        <dbReference type="Proteomes" id="UP000265742"/>
    </source>
</evidence>
<feature type="transmembrane region" description="Helical" evidence="6">
    <location>
        <begin position="62"/>
        <end position="83"/>
    </location>
</feature>
<feature type="region of interest" description="Disordered" evidence="5">
    <location>
        <begin position="413"/>
        <end position="438"/>
    </location>
</feature>
<comment type="subcellular location">
    <subcellularLocation>
        <location evidence="1">Membrane</location>
        <topology evidence="1">Multi-pass membrane protein</topology>
    </subcellularLocation>
</comment>
<reference evidence="9" key="1">
    <citation type="submission" date="2018-09" db="EMBL/GenBank/DDBJ databases">
        <authorList>
            <person name="Kim I."/>
        </authorList>
    </citation>
    <scope>NUCLEOTIDE SEQUENCE [LARGE SCALE GENOMIC DNA]</scope>
    <source>
        <strain evidence="9">DD4a</strain>
    </source>
</reference>
<feature type="transmembrane region" description="Helical" evidence="6">
    <location>
        <begin position="361"/>
        <end position="381"/>
    </location>
</feature>
<evidence type="ECO:0000313" key="8">
    <source>
        <dbReference type="EMBL" id="RIX26088.1"/>
    </source>
</evidence>
<feature type="compositionally biased region" description="Basic and acidic residues" evidence="5">
    <location>
        <begin position="424"/>
        <end position="438"/>
    </location>
</feature>
<evidence type="ECO:0000256" key="5">
    <source>
        <dbReference type="SAM" id="MobiDB-lite"/>
    </source>
</evidence>
<dbReference type="Proteomes" id="UP000265742">
    <property type="component" value="Unassembled WGS sequence"/>
</dbReference>
<proteinExistence type="predicted"/>
<keyword evidence="9" id="KW-1185">Reference proteome</keyword>
<organism evidence="8 9">
    <name type="scientific">Amnibacterium setariae</name>
    <dbReference type="NCBI Taxonomy" id="2306585"/>
    <lineage>
        <taxon>Bacteria</taxon>
        <taxon>Bacillati</taxon>
        <taxon>Actinomycetota</taxon>
        <taxon>Actinomycetes</taxon>
        <taxon>Micrococcales</taxon>
        <taxon>Microbacteriaceae</taxon>
        <taxon>Amnibacterium</taxon>
    </lineage>
</organism>
<feature type="transmembrane region" description="Helical" evidence="6">
    <location>
        <begin position="152"/>
        <end position="171"/>
    </location>
</feature>
<dbReference type="PANTHER" id="PTHR37422">
    <property type="entry name" value="TEICHURONIC ACID BIOSYNTHESIS PROTEIN TUAE"/>
    <property type="match status" value="1"/>
</dbReference>
<dbReference type="InterPro" id="IPR007016">
    <property type="entry name" value="O-antigen_ligase-rel_domated"/>
</dbReference>
<feature type="transmembrane region" description="Helical" evidence="6">
    <location>
        <begin position="220"/>
        <end position="243"/>
    </location>
</feature>
<dbReference type="Pfam" id="PF04932">
    <property type="entry name" value="Wzy_C"/>
    <property type="match status" value="1"/>
</dbReference>
<dbReference type="GO" id="GO:0016874">
    <property type="term" value="F:ligase activity"/>
    <property type="evidence" value="ECO:0007669"/>
    <property type="project" value="UniProtKB-KW"/>
</dbReference>
<evidence type="ECO:0000259" key="7">
    <source>
        <dbReference type="Pfam" id="PF04932"/>
    </source>
</evidence>
<protein>
    <submittedName>
        <fullName evidence="8">O-antigen ligase domain-containing protein</fullName>
    </submittedName>
</protein>
<dbReference type="EMBL" id="QXTG01000004">
    <property type="protein sequence ID" value="RIX26088.1"/>
    <property type="molecule type" value="Genomic_DNA"/>
</dbReference>
<keyword evidence="2 6" id="KW-0812">Transmembrane</keyword>
<evidence type="ECO:0000256" key="4">
    <source>
        <dbReference type="ARBA" id="ARBA00023136"/>
    </source>
</evidence>